<proteinExistence type="predicted"/>
<reference evidence="1 2" key="1">
    <citation type="submission" date="2015-12" db="EMBL/GenBank/DDBJ databases">
        <title>Genome sequence of Aneurinibacillus soli.</title>
        <authorList>
            <person name="Lee J.S."/>
            <person name="Lee K.C."/>
            <person name="Kim K.K."/>
            <person name="Lee B.W."/>
        </authorList>
    </citation>
    <scope>NUCLEOTIDE SEQUENCE [LARGE SCALE GENOMIC DNA]</scope>
    <source>
        <strain evidence="1 2">CB4</strain>
    </source>
</reference>
<dbReference type="RefSeq" id="WP_096463562.1">
    <property type="nucleotide sequence ID" value="NZ_AP017312.1"/>
</dbReference>
<gene>
    <name evidence="1" type="primary">bamD</name>
    <name evidence="1" type="ORF">CB4_00650</name>
</gene>
<dbReference type="Gene3D" id="1.25.40.10">
    <property type="entry name" value="Tetratricopeptide repeat domain"/>
    <property type="match status" value="1"/>
</dbReference>
<dbReference type="EMBL" id="AP017312">
    <property type="protein sequence ID" value="BAU26523.1"/>
    <property type="molecule type" value="Genomic_DNA"/>
</dbReference>
<accession>A0A0U4WCH1</accession>
<keyword evidence="2" id="KW-1185">Reference proteome</keyword>
<dbReference type="InterPro" id="IPR011990">
    <property type="entry name" value="TPR-like_helical_dom_sf"/>
</dbReference>
<protein>
    <submittedName>
        <fullName evidence="1">Outer membrane protein assembly factor BamD</fullName>
    </submittedName>
</protein>
<dbReference type="AlphaFoldDB" id="A0A0U4WCH1"/>
<dbReference type="Proteomes" id="UP000217696">
    <property type="component" value="Chromosome"/>
</dbReference>
<organism evidence="1 2">
    <name type="scientific">Aneurinibacillus soli</name>
    <dbReference type="NCBI Taxonomy" id="1500254"/>
    <lineage>
        <taxon>Bacteria</taxon>
        <taxon>Bacillati</taxon>
        <taxon>Bacillota</taxon>
        <taxon>Bacilli</taxon>
        <taxon>Bacillales</taxon>
        <taxon>Paenibacillaceae</taxon>
        <taxon>Aneurinibacillus group</taxon>
        <taxon>Aneurinibacillus</taxon>
    </lineage>
</organism>
<name>A0A0U4WCH1_9BACL</name>
<dbReference type="SUPFAM" id="SSF48452">
    <property type="entry name" value="TPR-like"/>
    <property type="match status" value="1"/>
</dbReference>
<dbReference type="KEGG" id="asoc:CB4_00650"/>
<sequence>MEKKFSGRMRNILVSLLLALGIVAIIITSVLGSKQDETYKQGAGAFKDIQEKFAQRDYASAQKELEQLIASYPNSYLVQWQYGISLAGQQKYQEAAEWYEKARKQRPFLVRNQQYVLQYGEVLYHVQDYKRATRYLKEVEKLNQHPQFTEQAHVLLADIAEKEAKQ</sequence>
<evidence type="ECO:0000313" key="1">
    <source>
        <dbReference type="EMBL" id="BAU26523.1"/>
    </source>
</evidence>
<evidence type="ECO:0000313" key="2">
    <source>
        <dbReference type="Proteomes" id="UP000217696"/>
    </source>
</evidence>
<dbReference type="Pfam" id="PF13432">
    <property type="entry name" value="TPR_16"/>
    <property type="match status" value="1"/>
</dbReference>
<dbReference type="OrthoDB" id="2679399at2"/>